<evidence type="ECO:0000256" key="3">
    <source>
        <dbReference type="PROSITE-ProRule" id="PRU00023"/>
    </source>
</evidence>
<keyword evidence="5" id="KW-1185">Reference proteome</keyword>
<dbReference type="SMART" id="SM00248">
    <property type="entry name" value="ANK"/>
    <property type="match status" value="5"/>
</dbReference>
<dbReference type="PROSITE" id="PS50088">
    <property type="entry name" value="ANK_REPEAT"/>
    <property type="match status" value="1"/>
</dbReference>
<dbReference type="InterPro" id="IPR002110">
    <property type="entry name" value="Ankyrin_rpt"/>
</dbReference>
<dbReference type="PROSITE" id="PS50297">
    <property type="entry name" value="ANK_REP_REGION"/>
    <property type="match status" value="1"/>
</dbReference>
<protein>
    <submittedName>
        <fullName evidence="4">Ankyrin repeat domain-containing protein</fullName>
    </submittedName>
</protein>
<keyword evidence="1" id="KW-0677">Repeat</keyword>
<comment type="caution">
    <text evidence="4">The sequence shown here is derived from an EMBL/GenBank/DDBJ whole genome shotgun (WGS) entry which is preliminary data.</text>
</comment>
<name>A0A923MZM6_9FLAO</name>
<dbReference type="InterPro" id="IPR036770">
    <property type="entry name" value="Ankyrin_rpt-contain_sf"/>
</dbReference>
<dbReference type="AlphaFoldDB" id="A0A923MZM6"/>
<dbReference type="Pfam" id="PF12796">
    <property type="entry name" value="Ank_2"/>
    <property type="match status" value="1"/>
</dbReference>
<feature type="repeat" description="ANK" evidence="3">
    <location>
        <begin position="181"/>
        <end position="213"/>
    </location>
</feature>
<dbReference type="Gene3D" id="1.25.40.20">
    <property type="entry name" value="Ankyrin repeat-containing domain"/>
    <property type="match status" value="2"/>
</dbReference>
<dbReference type="SUPFAM" id="SSF48403">
    <property type="entry name" value="Ankyrin repeat"/>
    <property type="match status" value="2"/>
</dbReference>
<evidence type="ECO:0000313" key="4">
    <source>
        <dbReference type="EMBL" id="MBC5844599.1"/>
    </source>
</evidence>
<dbReference type="PANTHER" id="PTHR24178">
    <property type="entry name" value="MOLTING PROTEIN MLT-4"/>
    <property type="match status" value="1"/>
</dbReference>
<dbReference type="EMBL" id="JACRUL010000018">
    <property type="protein sequence ID" value="MBC5844599.1"/>
    <property type="molecule type" value="Genomic_DNA"/>
</dbReference>
<dbReference type="Proteomes" id="UP000641454">
    <property type="component" value="Unassembled WGS sequence"/>
</dbReference>
<gene>
    <name evidence="4" type="ORF">H8R25_09135</name>
</gene>
<evidence type="ECO:0000313" key="5">
    <source>
        <dbReference type="Proteomes" id="UP000641454"/>
    </source>
</evidence>
<evidence type="ECO:0000256" key="1">
    <source>
        <dbReference type="ARBA" id="ARBA00022737"/>
    </source>
</evidence>
<organism evidence="4 5">
    <name type="scientific">Flavobacterium muglaense</name>
    <dbReference type="NCBI Taxonomy" id="2764716"/>
    <lineage>
        <taxon>Bacteria</taxon>
        <taxon>Pseudomonadati</taxon>
        <taxon>Bacteroidota</taxon>
        <taxon>Flavobacteriia</taxon>
        <taxon>Flavobacteriales</taxon>
        <taxon>Flavobacteriaceae</taxon>
        <taxon>Flavobacterium</taxon>
    </lineage>
</organism>
<keyword evidence="2 3" id="KW-0040">ANK repeat</keyword>
<reference evidence="4 5" key="1">
    <citation type="submission" date="2020-08" db="EMBL/GenBank/DDBJ databases">
        <title>Description of novel Flavobacterium F-392 isolate.</title>
        <authorList>
            <person name="Saticioglu I.B."/>
            <person name="Duman M."/>
            <person name="Altun S."/>
        </authorList>
    </citation>
    <scope>NUCLEOTIDE SEQUENCE [LARGE SCALE GENOMIC DNA]</scope>
    <source>
        <strain evidence="4 5">F-392</strain>
    </source>
</reference>
<sequence>MSAILQQAFRNSNFEEVKNILSSNPSEFESINQYSRAPIYSSLLKNGQFSILDILIDKQLIPTDLYEYDTYSNSLFSVLFKDLKDDPEGLFFLENLLSKIANIDEVVKNETLIQLAVGQNAKPLFIQKLISAGCNPNYKDNSENSYLHLFLAKHGLDTTLLNEYISLFIDEGVDVNAENILKKTPLFIAVSNNKVNCLTTLLDNGAQINHQDKDGQSIYYECIVNKRSYDIAKKLTEYESIDFEKTTNSNETILFNFLKNCTENETNLFDLLLEQSADFYQASFYYEMRTPISLLPQIPFSFFEKAIQTDKIDLHQTDNEGNTLLHTVCNYNLNHDQNKAKELYKKVKFLLITSLDSDATNNDDKTALQLALTDNLKDKIVTLLLNSKPA</sequence>
<dbReference type="RefSeq" id="WP_187018264.1">
    <property type="nucleotide sequence ID" value="NZ_JACRUK010000018.1"/>
</dbReference>
<accession>A0A923MZM6</accession>
<proteinExistence type="predicted"/>
<evidence type="ECO:0000256" key="2">
    <source>
        <dbReference type="ARBA" id="ARBA00023043"/>
    </source>
</evidence>